<dbReference type="OrthoDB" id="186587at2"/>
<dbReference type="InterPro" id="IPR009057">
    <property type="entry name" value="Homeodomain-like_sf"/>
</dbReference>
<dbReference type="RefSeq" id="WP_071630692.1">
    <property type="nucleotide sequence ID" value="NZ_JBCAUP010000006.1"/>
</dbReference>
<dbReference type="Proteomes" id="UP000182985">
    <property type="component" value="Unassembled WGS sequence"/>
</dbReference>
<keyword evidence="3" id="KW-0804">Transcription</keyword>
<dbReference type="InterPro" id="IPR002818">
    <property type="entry name" value="DJ-1/PfpI"/>
</dbReference>
<protein>
    <submittedName>
        <fullName evidence="5">AraC family transcriptional regulator</fullName>
    </submittedName>
</protein>
<dbReference type="InterPro" id="IPR052158">
    <property type="entry name" value="INH-QAR"/>
</dbReference>
<reference evidence="5 6" key="1">
    <citation type="submission" date="2016-10" db="EMBL/GenBank/DDBJ databases">
        <title>The Draft Genome Sequence of the Potato Rhizosphere Bacteria Ochrobactrum sp. IPA7.2.</title>
        <authorList>
            <person name="Gogoleva N.E."/>
            <person name="Khlopko Y.A."/>
            <person name="Burygin G.L."/>
            <person name="Plotnikov A.O."/>
        </authorList>
    </citation>
    <scope>NUCLEOTIDE SEQUENCE [LARGE SCALE GENOMIC DNA]</scope>
    <source>
        <strain evidence="5 6">IPA7.2</strain>
    </source>
</reference>
<dbReference type="Gene3D" id="1.10.10.60">
    <property type="entry name" value="Homeodomain-like"/>
    <property type="match status" value="1"/>
</dbReference>
<dbReference type="PANTHER" id="PTHR43130">
    <property type="entry name" value="ARAC-FAMILY TRANSCRIPTIONAL REGULATOR"/>
    <property type="match status" value="1"/>
</dbReference>
<dbReference type="SUPFAM" id="SSF52317">
    <property type="entry name" value="Class I glutamine amidotransferase-like"/>
    <property type="match status" value="1"/>
</dbReference>
<keyword evidence="6" id="KW-1185">Reference proteome</keyword>
<evidence type="ECO:0000313" key="5">
    <source>
        <dbReference type="EMBL" id="OIS94729.1"/>
    </source>
</evidence>
<evidence type="ECO:0000256" key="1">
    <source>
        <dbReference type="ARBA" id="ARBA00023015"/>
    </source>
</evidence>
<dbReference type="GO" id="GO:0043565">
    <property type="term" value="F:sequence-specific DNA binding"/>
    <property type="evidence" value="ECO:0007669"/>
    <property type="project" value="InterPro"/>
</dbReference>
<dbReference type="PROSITE" id="PS01124">
    <property type="entry name" value="HTH_ARAC_FAMILY_2"/>
    <property type="match status" value="1"/>
</dbReference>
<dbReference type="Pfam" id="PF01965">
    <property type="entry name" value="DJ-1_PfpI"/>
    <property type="match status" value="1"/>
</dbReference>
<name>A0A1J6HQN5_9HYPH</name>
<accession>A0A1J6HQN5</accession>
<dbReference type="InterPro" id="IPR029062">
    <property type="entry name" value="Class_I_gatase-like"/>
</dbReference>
<evidence type="ECO:0000259" key="4">
    <source>
        <dbReference type="PROSITE" id="PS01124"/>
    </source>
</evidence>
<feature type="domain" description="HTH araC/xylS-type" evidence="4">
    <location>
        <begin position="214"/>
        <end position="312"/>
    </location>
</feature>
<organism evidence="5 6">
    <name type="scientific">Brucella cytisi</name>
    <dbReference type="NCBI Taxonomy" id="407152"/>
    <lineage>
        <taxon>Bacteria</taxon>
        <taxon>Pseudomonadati</taxon>
        <taxon>Pseudomonadota</taxon>
        <taxon>Alphaproteobacteria</taxon>
        <taxon>Hyphomicrobiales</taxon>
        <taxon>Brucellaceae</taxon>
        <taxon>Brucella/Ochrobactrum group</taxon>
        <taxon>Brucella</taxon>
    </lineage>
</organism>
<dbReference type="Gene3D" id="3.40.50.880">
    <property type="match status" value="1"/>
</dbReference>
<keyword evidence="1" id="KW-0805">Transcription regulation</keyword>
<proteinExistence type="predicted"/>
<evidence type="ECO:0000313" key="6">
    <source>
        <dbReference type="Proteomes" id="UP000182985"/>
    </source>
</evidence>
<dbReference type="InterPro" id="IPR018062">
    <property type="entry name" value="HTH_AraC-typ_CS"/>
</dbReference>
<dbReference type="GO" id="GO:0003700">
    <property type="term" value="F:DNA-binding transcription factor activity"/>
    <property type="evidence" value="ECO:0007669"/>
    <property type="project" value="InterPro"/>
</dbReference>
<dbReference type="SUPFAM" id="SSF46689">
    <property type="entry name" value="Homeodomain-like"/>
    <property type="match status" value="2"/>
</dbReference>
<dbReference type="PROSITE" id="PS00041">
    <property type="entry name" value="HTH_ARAC_FAMILY_1"/>
    <property type="match status" value="1"/>
</dbReference>
<keyword evidence="2" id="KW-0238">DNA-binding</keyword>
<evidence type="ECO:0000256" key="2">
    <source>
        <dbReference type="ARBA" id="ARBA00023125"/>
    </source>
</evidence>
<dbReference type="AlphaFoldDB" id="A0A1J6HQN5"/>
<dbReference type="PANTHER" id="PTHR43130:SF3">
    <property type="entry name" value="HTH-TYPE TRANSCRIPTIONAL REGULATOR RV1931C"/>
    <property type="match status" value="1"/>
</dbReference>
<evidence type="ECO:0000256" key="3">
    <source>
        <dbReference type="ARBA" id="ARBA00023163"/>
    </source>
</evidence>
<dbReference type="EMBL" id="MOEC01000003">
    <property type="protein sequence ID" value="OIS94729.1"/>
    <property type="molecule type" value="Genomic_DNA"/>
</dbReference>
<sequence>MHTIAVLAYDGISPFHLSVPGIVFSDDLLKLSTPRYNLHVCAERIGPIRTLSGFNIDVRYDLSAVEQADTVIIPSWSAPDDIPQKALIDALVEAKARGARIVGLCLGTFVLAYAGLLEKRTVSTHWAWADDFQKAYPDVRLDADALYSDEGDIITSAGTAAAIDCCLHILRKDQGAEIANRVARRLVVAPYRHGGQSQYIEMPKSDLIRTDGLSNAMDWALAHLNETITVDVLANRANMSRRSFTRHFRQKTGTTLVQWLLNQRLSVAQRLLETGDCSVENIASMAGFGSTVSFRLQFAKTFSVSPAIYRRHFRNTKHQIMI</sequence>
<dbReference type="CDD" id="cd03137">
    <property type="entry name" value="GATase1_AraC_1"/>
    <property type="match status" value="1"/>
</dbReference>
<gene>
    <name evidence="5" type="ORF">BLA27_04895</name>
</gene>
<dbReference type="InterPro" id="IPR018060">
    <property type="entry name" value="HTH_AraC"/>
</dbReference>
<dbReference type="Pfam" id="PF12833">
    <property type="entry name" value="HTH_18"/>
    <property type="match status" value="1"/>
</dbReference>
<comment type="caution">
    <text evidence="5">The sequence shown here is derived from an EMBL/GenBank/DDBJ whole genome shotgun (WGS) entry which is preliminary data.</text>
</comment>
<dbReference type="SMART" id="SM00342">
    <property type="entry name" value="HTH_ARAC"/>
    <property type="match status" value="1"/>
</dbReference>